<dbReference type="AlphaFoldDB" id="A0A2T5G8V5"/>
<dbReference type="EMBL" id="PEBW01000002">
    <property type="protein sequence ID" value="PTQ52616.1"/>
    <property type="molecule type" value="Genomic_DNA"/>
</dbReference>
<dbReference type="GO" id="GO:0003723">
    <property type="term" value="F:RNA binding"/>
    <property type="evidence" value="ECO:0007669"/>
    <property type="project" value="UniProtKB-KW"/>
</dbReference>
<evidence type="ECO:0000259" key="4">
    <source>
        <dbReference type="Pfam" id="PF01881"/>
    </source>
</evidence>
<dbReference type="GO" id="GO:0051607">
    <property type="term" value="P:defense response to virus"/>
    <property type="evidence" value="ECO:0007669"/>
    <property type="project" value="UniProtKB-KW"/>
</dbReference>
<dbReference type="CDD" id="cd21140">
    <property type="entry name" value="Cas6_I-like"/>
    <property type="match status" value="1"/>
</dbReference>
<comment type="caution">
    <text evidence="5">The sequence shown here is derived from an EMBL/GenBank/DDBJ whole genome shotgun (WGS) entry which is preliminary data.</text>
</comment>
<dbReference type="Pfam" id="PF01881">
    <property type="entry name" value="Cas_Cas6_C"/>
    <property type="match status" value="1"/>
</dbReference>
<reference evidence="5 6" key="1">
    <citation type="submission" date="2017-08" db="EMBL/GenBank/DDBJ databases">
        <title>Burning lignite coal seam in the remote Altai Mountains harbors a hydrogen-driven thermophilic microbial community.</title>
        <authorList>
            <person name="Kadnikov V.V."/>
            <person name="Mardanov A.V."/>
            <person name="Ivasenko D."/>
            <person name="Beletsky A.V."/>
            <person name="Karnachuk O.V."/>
            <person name="Ravin N.V."/>
        </authorList>
    </citation>
    <scope>NUCLEOTIDE SEQUENCE [LARGE SCALE GENOMIC DNA]</scope>
    <source>
        <strain evidence="5">AL31</strain>
    </source>
</reference>
<comment type="similarity">
    <text evidence="1">Belongs to the CRISPR-associated protein Cas6/Cse3/CasE family.</text>
</comment>
<dbReference type="InterPro" id="IPR010156">
    <property type="entry name" value="CRISPR-assoc_prot_Cas6"/>
</dbReference>
<evidence type="ECO:0000256" key="3">
    <source>
        <dbReference type="ARBA" id="ARBA00023118"/>
    </source>
</evidence>
<dbReference type="PANTHER" id="PTHR36984:SF1">
    <property type="entry name" value="CRISPR-ASSOCIATED ENDORIBONUCLEASE CAS6 1"/>
    <property type="match status" value="1"/>
</dbReference>
<organism evidence="5 6">
    <name type="scientific">Brockia lithotrophica</name>
    <dbReference type="NCBI Taxonomy" id="933949"/>
    <lineage>
        <taxon>Bacteria</taxon>
        <taxon>Bacillati</taxon>
        <taxon>Bacillota</taxon>
        <taxon>Bacilli</taxon>
        <taxon>Bacillales</taxon>
        <taxon>Bacillales Family X. Incertae Sedis</taxon>
        <taxon>Brockia</taxon>
    </lineage>
</organism>
<dbReference type="Proteomes" id="UP000244016">
    <property type="component" value="Unassembled WGS sequence"/>
</dbReference>
<feature type="domain" description="CRISPR associated protein Cas6 C-terminal" evidence="4">
    <location>
        <begin position="12"/>
        <end position="101"/>
    </location>
</feature>
<evidence type="ECO:0000256" key="2">
    <source>
        <dbReference type="ARBA" id="ARBA00022884"/>
    </source>
</evidence>
<evidence type="ECO:0000313" key="5">
    <source>
        <dbReference type="EMBL" id="PTQ52616.1"/>
    </source>
</evidence>
<sequence length="106" mass="11777">MLKCLQHESDSSFEPCFPGLIKENLVKKDQLFFGQPAGPTGFSFTPVEVRERDFKVVRYKGTVIKGWMGKYRLTGDPQLLEVALSAGLGAKNSQGFGCCELVEEED</sequence>
<name>A0A2T5G8V5_9BACL</name>
<accession>A0A2T5G8V5</accession>
<proteinExistence type="inferred from homology"/>
<dbReference type="NCBIfam" id="TIGR01877">
    <property type="entry name" value="cas_cas6"/>
    <property type="match status" value="1"/>
</dbReference>
<dbReference type="Gene3D" id="3.30.70.1900">
    <property type="match status" value="1"/>
</dbReference>
<evidence type="ECO:0000313" key="6">
    <source>
        <dbReference type="Proteomes" id="UP000244016"/>
    </source>
</evidence>
<keyword evidence="2" id="KW-0694">RNA-binding</keyword>
<gene>
    <name evidence="5" type="ORF">BLITH_0795</name>
</gene>
<dbReference type="GO" id="GO:0016788">
    <property type="term" value="F:hydrolase activity, acting on ester bonds"/>
    <property type="evidence" value="ECO:0007669"/>
    <property type="project" value="InterPro"/>
</dbReference>
<dbReference type="InterPro" id="IPR049435">
    <property type="entry name" value="Cas_Cas6_C"/>
</dbReference>
<dbReference type="PANTHER" id="PTHR36984">
    <property type="entry name" value="CRISPR-ASSOCIATED ENDORIBONUCLEASE CAS6 1"/>
    <property type="match status" value="1"/>
</dbReference>
<protein>
    <submittedName>
        <fullName evidence="5">CRISPR repeat RNA endoribonuclease Cas6</fullName>
    </submittedName>
</protein>
<evidence type="ECO:0000256" key="1">
    <source>
        <dbReference type="ARBA" id="ARBA00005937"/>
    </source>
</evidence>
<keyword evidence="3" id="KW-0051">Antiviral defense</keyword>